<dbReference type="EMBL" id="BSTJ01000001">
    <property type="protein sequence ID" value="GLY72461.1"/>
    <property type="molecule type" value="Genomic_DNA"/>
</dbReference>
<comment type="caution">
    <text evidence="1">The sequence shown here is derived from an EMBL/GenBank/DDBJ whole genome shotgun (WGS) entry which is preliminary data.</text>
</comment>
<evidence type="ECO:0000313" key="2">
    <source>
        <dbReference type="Proteomes" id="UP001165135"/>
    </source>
</evidence>
<accession>A0A9W6RAU8</accession>
<name>A0A9W6RAU8_9ACTN</name>
<organism evidence="1 2">
    <name type="scientific">Actinoallomurus iriomotensis</name>
    <dbReference type="NCBI Taxonomy" id="478107"/>
    <lineage>
        <taxon>Bacteria</taxon>
        <taxon>Bacillati</taxon>
        <taxon>Actinomycetota</taxon>
        <taxon>Actinomycetes</taxon>
        <taxon>Streptosporangiales</taxon>
        <taxon>Thermomonosporaceae</taxon>
        <taxon>Actinoallomurus</taxon>
    </lineage>
</organism>
<dbReference type="Proteomes" id="UP001165135">
    <property type="component" value="Unassembled WGS sequence"/>
</dbReference>
<protein>
    <submittedName>
        <fullName evidence="1">Uncharacterized protein</fullName>
    </submittedName>
</protein>
<dbReference type="RefSeq" id="WP_285617515.1">
    <property type="nucleotide sequence ID" value="NZ_BSTJ01000001.1"/>
</dbReference>
<evidence type="ECO:0000313" key="1">
    <source>
        <dbReference type="EMBL" id="GLY72461.1"/>
    </source>
</evidence>
<dbReference type="AlphaFoldDB" id="A0A9W6RAU8"/>
<gene>
    <name evidence="1" type="ORF">Airi01_007280</name>
</gene>
<reference evidence="1" key="1">
    <citation type="submission" date="2023-03" db="EMBL/GenBank/DDBJ databases">
        <title>Actinoallomurus iriomotensis NBRC 103681.</title>
        <authorList>
            <person name="Ichikawa N."/>
            <person name="Sato H."/>
            <person name="Tonouchi N."/>
        </authorList>
    </citation>
    <scope>NUCLEOTIDE SEQUENCE</scope>
    <source>
        <strain evidence="1">NBRC 103681</strain>
    </source>
</reference>
<sequence length="63" mass="7037">MRHMVGPADGRLQELASDYSGWRFGLGGSGHWWAVRGNEFFRALSPEELKSRLDEHLAAGHEG</sequence>
<proteinExistence type="predicted"/>